<dbReference type="AlphaFoldDB" id="A0A9D4E9M3"/>
<reference evidence="1" key="2">
    <citation type="submission" date="2020-11" db="EMBL/GenBank/DDBJ databases">
        <authorList>
            <person name="McCartney M.A."/>
            <person name="Auch B."/>
            <person name="Kono T."/>
            <person name="Mallez S."/>
            <person name="Becker A."/>
            <person name="Gohl D.M."/>
            <person name="Silverstein K.A.T."/>
            <person name="Koren S."/>
            <person name="Bechman K.B."/>
            <person name="Herman A."/>
            <person name="Abrahante J.E."/>
            <person name="Garbe J."/>
        </authorList>
    </citation>
    <scope>NUCLEOTIDE SEQUENCE</scope>
    <source>
        <strain evidence="1">Duluth1</strain>
        <tissue evidence="1">Whole animal</tissue>
    </source>
</reference>
<keyword evidence="2" id="KW-1185">Reference proteome</keyword>
<gene>
    <name evidence="1" type="ORF">DPMN_176184</name>
</gene>
<name>A0A9D4E9M3_DREPO</name>
<protein>
    <recommendedName>
        <fullName evidence="3">Reverse transcriptase</fullName>
    </recommendedName>
</protein>
<evidence type="ECO:0000313" key="2">
    <source>
        <dbReference type="Proteomes" id="UP000828390"/>
    </source>
</evidence>
<evidence type="ECO:0008006" key="3">
    <source>
        <dbReference type="Google" id="ProtNLM"/>
    </source>
</evidence>
<sequence>MLDKVIVVGKTFCEKYRIISLISQLRKVMLRIILDLLKSKVEELMAEYQAGFRA</sequence>
<dbReference type="Proteomes" id="UP000828390">
    <property type="component" value="Unassembled WGS sequence"/>
</dbReference>
<comment type="caution">
    <text evidence="1">The sequence shown here is derived from an EMBL/GenBank/DDBJ whole genome shotgun (WGS) entry which is preliminary data.</text>
</comment>
<proteinExistence type="predicted"/>
<evidence type="ECO:0000313" key="1">
    <source>
        <dbReference type="EMBL" id="KAH3774791.1"/>
    </source>
</evidence>
<dbReference type="EMBL" id="JAIWYP010000009">
    <property type="protein sequence ID" value="KAH3774791.1"/>
    <property type="molecule type" value="Genomic_DNA"/>
</dbReference>
<reference evidence="1" key="1">
    <citation type="journal article" date="2019" name="bioRxiv">
        <title>The Genome of the Zebra Mussel, Dreissena polymorpha: A Resource for Invasive Species Research.</title>
        <authorList>
            <person name="McCartney M.A."/>
            <person name="Auch B."/>
            <person name="Kono T."/>
            <person name="Mallez S."/>
            <person name="Zhang Y."/>
            <person name="Obille A."/>
            <person name="Becker A."/>
            <person name="Abrahante J.E."/>
            <person name="Garbe J."/>
            <person name="Badalamenti J.P."/>
            <person name="Herman A."/>
            <person name="Mangelson H."/>
            <person name="Liachko I."/>
            <person name="Sullivan S."/>
            <person name="Sone E.D."/>
            <person name="Koren S."/>
            <person name="Silverstein K.A.T."/>
            <person name="Beckman K.B."/>
            <person name="Gohl D.M."/>
        </authorList>
    </citation>
    <scope>NUCLEOTIDE SEQUENCE</scope>
    <source>
        <strain evidence="1">Duluth1</strain>
        <tissue evidence="1">Whole animal</tissue>
    </source>
</reference>
<organism evidence="1 2">
    <name type="scientific">Dreissena polymorpha</name>
    <name type="common">Zebra mussel</name>
    <name type="synonym">Mytilus polymorpha</name>
    <dbReference type="NCBI Taxonomy" id="45954"/>
    <lineage>
        <taxon>Eukaryota</taxon>
        <taxon>Metazoa</taxon>
        <taxon>Spiralia</taxon>
        <taxon>Lophotrochozoa</taxon>
        <taxon>Mollusca</taxon>
        <taxon>Bivalvia</taxon>
        <taxon>Autobranchia</taxon>
        <taxon>Heteroconchia</taxon>
        <taxon>Euheterodonta</taxon>
        <taxon>Imparidentia</taxon>
        <taxon>Neoheterodontei</taxon>
        <taxon>Myida</taxon>
        <taxon>Dreissenoidea</taxon>
        <taxon>Dreissenidae</taxon>
        <taxon>Dreissena</taxon>
    </lineage>
</organism>
<accession>A0A9D4E9M3</accession>